<evidence type="ECO:0000313" key="2">
    <source>
        <dbReference type="Proteomes" id="UP000318138"/>
    </source>
</evidence>
<reference evidence="2" key="1">
    <citation type="submission" date="2019-07" db="EMBL/GenBank/DDBJ databases">
        <title>Bacillus alkalisoli sp. nov. isolated from saline soil.</title>
        <authorList>
            <person name="Sun J.-Q."/>
            <person name="Xu L."/>
        </authorList>
    </citation>
    <scope>NUCLEOTIDE SEQUENCE [LARGE SCALE GENOMIC DNA]</scope>
    <source>
        <strain evidence="2">M4U3P1</strain>
    </source>
</reference>
<dbReference type="EMBL" id="CP041372">
    <property type="protein sequence ID" value="QKS71238.1"/>
    <property type="molecule type" value="Genomic_DNA"/>
</dbReference>
<protein>
    <submittedName>
        <fullName evidence="1">Uncharacterized protein</fullName>
    </submittedName>
</protein>
<sequence>METDLECYIKKVSIELRNFPEFDYIHLVSYLSIEYKERVLGEYRLYFTLEGDVDDSDFIMY</sequence>
<name>A0A859FEG6_9BACI</name>
<accession>A0A859FEG6</accession>
<keyword evidence="2" id="KW-1185">Reference proteome</keyword>
<dbReference type="Proteomes" id="UP000318138">
    <property type="component" value="Chromosome"/>
</dbReference>
<dbReference type="AlphaFoldDB" id="A0A859FEG6"/>
<gene>
    <name evidence="1" type="ORF">FLK61_31500</name>
</gene>
<proteinExistence type="predicted"/>
<dbReference type="KEGG" id="psua:FLK61_31500"/>
<evidence type="ECO:0000313" key="1">
    <source>
        <dbReference type="EMBL" id="QKS71238.1"/>
    </source>
</evidence>
<organism evidence="1 2">
    <name type="scientific">Paenalkalicoccus suaedae</name>
    <dbReference type="NCBI Taxonomy" id="2592382"/>
    <lineage>
        <taxon>Bacteria</taxon>
        <taxon>Bacillati</taxon>
        <taxon>Bacillota</taxon>
        <taxon>Bacilli</taxon>
        <taxon>Bacillales</taxon>
        <taxon>Bacillaceae</taxon>
        <taxon>Paenalkalicoccus</taxon>
    </lineage>
</organism>